<accession>A0ABM1C0U3</accession>
<evidence type="ECO:0000313" key="5">
    <source>
        <dbReference type="RefSeq" id="XP_013792264.1"/>
    </source>
</evidence>
<dbReference type="InterPro" id="IPR017904">
    <property type="entry name" value="ADF/Cofilin"/>
</dbReference>
<dbReference type="GeneID" id="106476142"/>
<dbReference type="PROSITE" id="PS51263">
    <property type="entry name" value="ADF_H"/>
    <property type="match status" value="1"/>
</dbReference>
<name>A0ABM1C0U3_LIMPO</name>
<dbReference type="CDD" id="cd11286">
    <property type="entry name" value="ADF_cofilin_like"/>
    <property type="match status" value="1"/>
</dbReference>
<dbReference type="SMART" id="SM00102">
    <property type="entry name" value="ADF"/>
    <property type="match status" value="1"/>
</dbReference>
<evidence type="ECO:0000256" key="2">
    <source>
        <dbReference type="ARBA" id="ARBA00023203"/>
    </source>
</evidence>
<comment type="similarity">
    <text evidence="1">Belongs to the actin-binding proteins ADF family.</text>
</comment>
<dbReference type="SUPFAM" id="SSF55753">
    <property type="entry name" value="Actin depolymerizing proteins"/>
    <property type="match status" value="1"/>
</dbReference>
<gene>
    <name evidence="5" type="primary">LOC106476142</name>
</gene>
<proteinExistence type="inferred from homology"/>
<protein>
    <submittedName>
        <fullName evidence="5">Cofilin/actin-depolymerizing factor homolog isoform X1</fullName>
    </submittedName>
</protein>
<dbReference type="Pfam" id="PF00241">
    <property type="entry name" value="Cofilin_ADF"/>
    <property type="match status" value="1"/>
</dbReference>
<reference evidence="5" key="1">
    <citation type="submission" date="2025-08" db="UniProtKB">
        <authorList>
            <consortium name="RefSeq"/>
        </authorList>
    </citation>
    <scope>IDENTIFICATION</scope>
    <source>
        <tissue evidence="5">Muscle</tissue>
    </source>
</reference>
<feature type="domain" description="ADF-H" evidence="3">
    <location>
        <begin position="6"/>
        <end position="147"/>
    </location>
</feature>
<sequence length="151" mass="17246">MPGPASGVVVSTDSKNVYDEVKKDKKYRYIIYYIKDEKTIEVEVRGEREATYKDFLLTLQNYKSDCRYCLFDFPVSVDVGGNEDKPPMTVDRLVLMTWCPESSKIKQKMLYSSSCDALKKALVGTYKYIQACDFEEADETAIIESLKKGGK</sequence>
<dbReference type="PANTHER" id="PTHR11913">
    <property type="entry name" value="COFILIN-RELATED"/>
    <property type="match status" value="1"/>
</dbReference>
<evidence type="ECO:0000256" key="1">
    <source>
        <dbReference type="ARBA" id="ARBA00006844"/>
    </source>
</evidence>
<evidence type="ECO:0000259" key="3">
    <source>
        <dbReference type="PROSITE" id="PS51263"/>
    </source>
</evidence>
<dbReference type="Gene3D" id="3.40.20.10">
    <property type="entry name" value="Severin"/>
    <property type="match status" value="1"/>
</dbReference>
<keyword evidence="4" id="KW-1185">Reference proteome</keyword>
<dbReference type="InterPro" id="IPR002108">
    <property type="entry name" value="ADF-H"/>
</dbReference>
<dbReference type="InterPro" id="IPR029006">
    <property type="entry name" value="ADF-H/Gelsolin-like_dom_sf"/>
</dbReference>
<keyword evidence="2" id="KW-0009">Actin-binding</keyword>
<dbReference type="RefSeq" id="XP_013792264.1">
    <property type="nucleotide sequence ID" value="XM_013936810.2"/>
</dbReference>
<dbReference type="Proteomes" id="UP000694941">
    <property type="component" value="Unplaced"/>
</dbReference>
<evidence type="ECO:0000313" key="4">
    <source>
        <dbReference type="Proteomes" id="UP000694941"/>
    </source>
</evidence>
<organism evidence="4 5">
    <name type="scientific">Limulus polyphemus</name>
    <name type="common">Atlantic horseshoe crab</name>
    <dbReference type="NCBI Taxonomy" id="6850"/>
    <lineage>
        <taxon>Eukaryota</taxon>
        <taxon>Metazoa</taxon>
        <taxon>Ecdysozoa</taxon>
        <taxon>Arthropoda</taxon>
        <taxon>Chelicerata</taxon>
        <taxon>Merostomata</taxon>
        <taxon>Xiphosura</taxon>
        <taxon>Limulidae</taxon>
        <taxon>Limulus</taxon>
    </lineage>
</organism>